<dbReference type="EMBL" id="JXKC01000001">
    <property type="protein sequence ID" value="PCS20849.1"/>
    <property type="molecule type" value="Genomic_DNA"/>
</dbReference>
<dbReference type="InterPro" id="IPR003959">
    <property type="entry name" value="ATPase_AAA_core"/>
</dbReference>
<dbReference type="Gene3D" id="3.40.50.300">
    <property type="entry name" value="P-loop containing nucleotide triphosphate hydrolases"/>
    <property type="match status" value="1"/>
</dbReference>
<keyword evidence="2" id="KW-0547">Nucleotide-binding</keyword>
<accession>A0A2A5SY33</accession>
<dbReference type="AlphaFoldDB" id="A0A2A5SY33"/>
<dbReference type="GO" id="GO:0016887">
    <property type="term" value="F:ATP hydrolysis activity"/>
    <property type="evidence" value="ECO:0007669"/>
    <property type="project" value="InterPro"/>
</dbReference>
<evidence type="ECO:0000259" key="4">
    <source>
        <dbReference type="Pfam" id="PF13304"/>
    </source>
</evidence>
<dbReference type="PANTHER" id="PTHR42939">
    <property type="entry name" value="ABC TRANSPORTER ATP-BINDING PROTEIN ALBC-RELATED"/>
    <property type="match status" value="1"/>
</dbReference>
<dbReference type="Pfam" id="PF13304">
    <property type="entry name" value="AAA_21"/>
    <property type="match status" value="1"/>
</dbReference>
<feature type="domain" description="ATPase AAA-type core" evidence="4">
    <location>
        <begin position="31"/>
        <end position="118"/>
    </location>
</feature>
<name>A0A2A5SY33_LACLC</name>
<evidence type="ECO:0000313" key="5">
    <source>
        <dbReference type="EMBL" id="PCS20849.1"/>
    </source>
</evidence>
<keyword evidence="3" id="KW-0067">ATP-binding</keyword>
<dbReference type="PANTHER" id="PTHR42939:SF1">
    <property type="entry name" value="ABC TRANSPORTER ATP-BINDING PROTEIN ALBC-RELATED"/>
    <property type="match status" value="1"/>
</dbReference>
<dbReference type="SUPFAM" id="SSF52540">
    <property type="entry name" value="P-loop containing nucleoside triphosphate hydrolases"/>
    <property type="match status" value="1"/>
</dbReference>
<evidence type="ECO:0000313" key="6">
    <source>
        <dbReference type="Proteomes" id="UP000218711"/>
    </source>
</evidence>
<proteinExistence type="predicted"/>
<dbReference type="InterPro" id="IPR051782">
    <property type="entry name" value="ABC_Transporter_VariousFunc"/>
</dbReference>
<keyword evidence="1" id="KW-0813">Transport</keyword>
<dbReference type="GO" id="GO:0005524">
    <property type="term" value="F:ATP binding"/>
    <property type="evidence" value="ECO:0007669"/>
    <property type="project" value="UniProtKB-KW"/>
</dbReference>
<organism evidence="5 6">
    <name type="scientific">Lactococcus cremoris subsp. tructae</name>
    <dbReference type="NCBI Taxonomy" id="542833"/>
    <lineage>
        <taxon>Bacteria</taxon>
        <taxon>Bacillati</taxon>
        <taxon>Bacillota</taxon>
        <taxon>Bacilli</taxon>
        <taxon>Lactobacillales</taxon>
        <taxon>Streptococcaceae</taxon>
        <taxon>Lactococcus</taxon>
    </lineage>
</organism>
<dbReference type="InterPro" id="IPR027417">
    <property type="entry name" value="P-loop_NTPase"/>
</dbReference>
<evidence type="ECO:0000256" key="3">
    <source>
        <dbReference type="ARBA" id="ARBA00022840"/>
    </source>
</evidence>
<protein>
    <submittedName>
        <fullName evidence="5">ABC transporter</fullName>
    </submittedName>
</protein>
<comment type="caution">
    <text evidence="5">The sequence shown here is derived from an EMBL/GenBank/DDBJ whole genome shotgun (WGS) entry which is preliminary data.</text>
</comment>
<reference evidence="5 6" key="1">
    <citation type="submission" date="2014-12" db="EMBL/GenBank/DDBJ databases">
        <title>Draft genome sequences of 10 type strains of Lactococcus.</title>
        <authorList>
            <person name="Sun Z."/>
            <person name="Zhong Z."/>
            <person name="Liu W."/>
            <person name="Zhang W."/>
            <person name="Zhang H."/>
        </authorList>
    </citation>
    <scope>NUCLEOTIDE SEQUENCE [LARGE SCALE GENOMIC DNA]</scope>
    <source>
        <strain evidence="5 6">DSM 21502</strain>
    </source>
</reference>
<evidence type="ECO:0000256" key="1">
    <source>
        <dbReference type="ARBA" id="ARBA00022448"/>
    </source>
</evidence>
<dbReference type="Proteomes" id="UP000218711">
    <property type="component" value="Unassembled WGS sequence"/>
</dbReference>
<sequence>MTSAVLENSENTYGYLTALENIEYFSALYKRKIKKQEILQLLEQFDLADAANKRVFNFSRGMKQKLSIICGLLNDAKILFLDEPTLGLDFKANRDLLDMVKKMSKEHNKTIILTTHQTDVIKVLADRVLLLNKGEVSFLGEYESFIQENSLAYYLIRTNTDSYQLTDEKLAEEKLKNLIEQGEKILSYEKHDRSIDEILIDYYKGEWNV</sequence>
<evidence type="ECO:0000256" key="2">
    <source>
        <dbReference type="ARBA" id="ARBA00022741"/>
    </source>
</evidence>
<gene>
    <name evidence="5" type="ORF">RU92_GL000497</name>
</gene>